<keyword evidence="3 5" id="KW-1133">Transmembrane helix</keyword>
<evidence type="ECO:0000256" key="3">
    <source>
        <dbReference type="ARBA" id="ARBA00022989"/>
    </source>
</evidence>
<dbReference type="AlphaFoldDB" id="A0A1Z3HMF9"/>
<dbReference type="PANTHER" id="PTHR43731">
    <property type="entry name" value="RHOMBOID PROTEASE"/>
    <property type="match status" value="1"/>
</dbReference>
<feature type="domain" description="Peptidase S54 rhomboid" evidence="6">
    <location>
        <begin position="94"/>
        <end position="224"/>
    </location>
</feature>
<feature type="transmembrane region" description="Helical" evidence="5">
    <location>
        <begin position="203"/>
        <end position="223"/>
    </location>
</feature>
<keyword evidence="2 5" id="KW-0812">Transmembrane</keyword>
<dbReference type="Pfam" id="PF01694">
    <property type="entry name" value="Rhomboid"/>
    <property type="match status" value="1"/>
</dbReference>
<feature type="transmembrane region" description="Helical" evidence="5">
    <location>
        <begin position="104"/>
        <end position="122"/>
    </location>
</feature>
<organism evidence="7 8">
    <name type="scientific">Halomicronema hongdechloris C2206</name>
    <dbReference type="NCBI Taxonomy" id="1641165"/>
    <lineage>
        <taxon>Bacteria</taxon>
        <taxon>Bacillati</taxon>
        <taxon>Cyanobacteriota</taxon>
        <taxon>Cyanophyceae</taxon>
        <taxon>Nodosilineales</taxon>
        <taxon>Nodosilineaceae</taxon>
        <taxon>Halomicronema</taxon>
    </lineage>
</organism>
<feature type="transmembrane region" description="Helical" evidence="5">
    <location>
        <begin position="129"/>
        <end position="148"/>
    </location>
</feature>
<keyword evidence="8" id="KW-1185">Reference proteome</keyword>
<evidence type="ECO:0000256" key="4">
    <source>
        <dbReference type="ARBA" id="ARBA00023136"/>
    </source>
</evidence>
<dbReference type="InterPro" id="IPR022764">
    <property type="entry name" value="Peptidase_S54_rhomboid_dom"/>
</dbReference>
<dbReference type="SUPFAM" id="SSF144091">
    <property type="entry name" value="Rhomboid-like"/>
    <property type="match status" value="1"/>
</dbReference>
<comment type="subcellular location">
    <subcellularLocation>
        <location evidence="1">Membrane</location>
        <topology evidence="1">Multi-pass membrane protein</topology>
    </subcellularLocation>
</comment>
<protein>
    <recommendedName>
        <fullName evidence="6">Peptidase S54 rhomboid domain-containing protein</fullName>
    </recommendedName>
</protein>
<evidence type="ECO:0000256" key="5">
    <source>
        <dbReference type="SAM" id="Phobius"/>
    </source>
</evidence>
<dbReference type="InterPro" id="IPR035952">
    <property type="entry name" value="Rhomboid-like_sf"/>
</dbReference>
<evidence type="ECO:0000313" key="7">
    <source>
        <dbReference type="EMBL" id="ASC71500.1"/>
    </source>
</evidence>
<evidence type="ECO:0000256" key="2">
    <source>
        <dbReference type="ARBA" id="ARBA00022692"/>
    </source>
</evidence>
<name>A0A1Z3HMF9_9CYAN</name>
<evidence type="ECO:0000313" key="8">
    <source>
        <dbReference type="Proteomes" id="UP000191901"/>
    </source>
</evidence>
<dbReference type="GO" id="GO:0004252">
    <property type="term" value="F:serine-type endopeptidase activity"/>
    <property type="evidence" value="ECO:0007669"/>
    <property type="project" value="InterPro"/>
</dbReference>
<dbReference type="Gene3D" id="1.20.1540.10">
    <property type="entry name" value="Rhomboid-like"/>
    <property type="match status" value="1"/>
</dbReference>
<dbReference type="OrthoDB" id="465874at2"/>
<dbReference type="GO" id="GO:0016020">
    <property type="term" value="C:membrane"/>
    <property type="evidence" value="ECO:0007669"/>
    <property type="project" value="UniProtKB-SubCell"/>
</dbReference>
<dbReference type="InterPro" id="IPR050925">
    <property type="entry name" value="Rhomboid_protease_S54"/>
</dbReference>
<accession>A0A1Z3HMF9</accession>
<keyword evidence="4 5" id="KW-0472">Membrane</keyword>
<dbReference type="KEGG" id="hhg:XM38_024520"/>
<dbReference type="STRING" id="1641165.XM38_06240"/>
<dbReference type="EMBL" id="CP021983">
    <property type="protein sequence ID" value="ASC71500.1"/>
    <property type="molecule type" value="Genomic_DNA"/>
</dbReference>
<proteinExistence type="predicted"/>
<feature type="transmembrane region" description="Helical" evidence="5">
    <location>
        <begin position="179"/>
        <end position="197"/>
    </location>
</feature>
<evidence type="ECO:0000259" key="6">
    <source>
        <dbReference type="Pfam" id="PF01694"/>
    </source>
</evidence>
<gene>
    <name evidence="7" type="ORF">XM38_024520</name>
</gene>
<reference evidence="7 8" key="1">
    <citation type="journal article" date="2016" name="Biochim. Biophys. Acta">
        <title>Characterization of red-shifted phycobilisomes isolated from the chlorophyll f-containing cyanobacterium Halomicronema hongdechloris.</title>
        <authorList>
            <person name="Li Y."/>
            <person name="Lin Y."/>
            <person name="Garvey C.J."/>
            <person name="Birch D."/>
            <person name="Corkery R.W."/>
            <person name="Loughlin P.C."/>
            <person name="Scheer H."/>
            <person name="Willows R.D."/>
            <person name="Chen M."/>
        </authorList>
    </citation>
    <scope>NUCLEOTIDE SEQUENCE [LARGE SCALE GENOMIC DNA]</scope>
    <source>
        <strain evidence="7 8">C2206</strain>
    </source>
</reference>
<evidence type="ECO:0000256" key="1">
    <source>
        <dbReference type="ARBA" id="ARBA00004141"/>
    </source>
</evidence>
<dbReference type="Proteomes" id="UP000191901">
    <property type="component" value="Chromosome"/>
</dbReference>
<feature type="transmembrane region" description="Helical" evidence="5">
    <location>
        <begin position="154"/>
        <end position="172"/>
    </location>
</feature>
<dbReference type="RefSeq" id="WP_080806798.1">
    <property type="nucleotide sequence ID" value="NZ_CP021983.2"/>
</dbReference>
<sequence>MALDDEELKARLQRLSDEVELGHGSPPATASSRQSMSTKSSTKQGWLQRLRYTACLPLAILALPWAQEIIDQVLFRGQWNFPVYPRSPDGIPGIFLSAFSHANFAHLLGNSIAFAIFSWLILAKSKRDYWTTVLIGWLGGGLASWLLAPQPAHGLSGVVYTLFGYLLVIGWLEKRFVPLVISVFVLINYSAFIWGVFPTQPMVAWWGHLFGFLLGIFAAYGMYREPHSQKDRSLRS</sequence>
<dbReference type="PANTHER" id="PTHR43731:SF9">
    <property type="entry name" value="SLR1461 PROTEIN"/>
    <property type="match status" value="1"/>
</dbReference>